<evidence type="ECO:0000313" key="4">
    <source>
        <dbReference type="Proteomes" id="UP000614221"/>
    </source>
</evidence>
<proteinExistence type="predicted"/>
<dbReference type="AlphaFoldDB" id="A0A830EX49"/>
<protein>
    <recommendedName>
        <fullName evidence="2">DUF7979 domain-containing protein</fullName>
    </recommendedName>
</protein>
<gene>
    <name evidence="3" type="ORF">GCM10009067_40160</name>
</gene>
<reference evidence="3" key="1">
    <citation type="journal article" date="2014" name="Int. J. Syst. Evol. Microbiol.">
        <title>Complete genome sequence of Corynebacterium casei LMG S-19264T (=DSM 44701T), isolated from a smear-ripened cheese.</title>
        <authorList>
            <consortium name="US DOE Joint Genome Institute (JGI-PGF)"/>
            <person name="Walter F."/>
            <person name="Albersmeier A."/>
            <person name="Kalinowski J."/>
            <person name="Ruckert C."/>
        </authorList>
    </citation>
    <scope>NUCLEOTIDE SEQUENCE</scope>
    <source>
        <strain evidence="3">JCM 19018</strain>
    </source>
</reference>
<dbReference type="Pfam" id="PF25934">
    <property type="entry name" value="DUF7979"/>
    <property type="match status" value="1"/>
</dbReference>
<evidence type="ECO:0000259" key="2">
    <source>
        <dbReference type="Pfam" id="PF25934"/>
    </source>
</evidence>
<sequence length="125" mass="13992">MIPVTEYTTTVEPATAEEVDQIDGHDHYYTFSTLSDRAQSLFLTAKNTTKVTTTNTSRLPPEFEYYDDTTWDTYVQHDGKYYLVWTYRSDCLGCPIAQLGGALIGLIGAGFVLLGLILRLLGRKA</sequence>
<dbReference type="InterPro" id="IPR058285">
    <property type="entry name" value="DUF7979"/>
</dbReference>
<feature type="domain" description="DUF7979" evidence="2">
    <location>
        <begin position="7"/>
        <end position="85"/>
    </location>
</feature>
<keyword evidence="1" id="KW-1133">Transmembrane helix</keyword>
<dbReference type="Proteomes" id="UP000614221">
    <property type="component" value="Unassembled WGS sequence"/>
</dbReference>
<organism evidence="3 4">
    <name type="scientific">Haloarcula sebkhae</name>
    <dbReference type="NCBI Taxonomy" id="932660"/>
    <lineage>
        <taxon>Archaea</taxon>
        <taxon>Methanobacteriati</taxon>
        <taxon>Methanobacteriota</taxon>
        <taxon>Stenosarchaea group</taxon>
        <taxon>Halobacteria</taxon>
        <taxon>Halobacteriales</taxon>
        <taxon>Haloarculaceae</taxon>
        <taxon>Haloarcula</taxon>
    </lineage>
</organism>
<evidence type="ECO:0000256" key="1">
    <source>
        <dbReference type="SAM" id="Phobius"/>
    </source>
</evidence>
<keyword evidence="1" id="KW-0472">Membrane</keyword>
<evidence type="ECO:0000313" key="3">
    <source>
        <dbReference type="EMBL" id="GGK83951.1"/>
    </source>
</evidence>
<feature type="transmembrane region" description="Helical" evidence="1">
    <location>
        <begin position="99"/>
        <end position="121"/>
    </location>
</feature>
<dbReference type="EMBL" id="BMPD01000011">
    <property type="protein sequence ID" value="GGK83951.1"/>
    <property type="molecule type" value="Genomic_DNA"/>
</dbReference>
<reference evidence="3" key="2">
    <citation type="submission" date="2020-09" db="EMBL/GenBank/DDBJ databases">
        <authorList>
            <person name="Sun Q."/>
            <person name="Ohkuma M."/>
        </authorList>
    </citation>
    <scope>NUCLEOTIDE SEQUENCE</scope>
    <source>
        <strain evidence="3">JCM 19018</strain>
    </source>
</reference>
<keyword evidence="1" id="KW-0812">Transmembrane</keyword>
<comment type="caution">
    <text evidence="3">The sequence shown here is derived from an EMBL/GenBank/DDBJ whole genome shotgun (WGS) entry which is preliminary data.</text>
</comment>
<name>A0A830EX49_9EURY</name>
<accession>A0A830EX49</accession>